<keyword evidence="2" id="KW-0645">Protease</keyword>
<keyword evidence="5" id="KW-0720">Serine protease</keyword>
<dbReference type="InterPro" id="IPR036852">
    <property type="entry name" value="Peptidase_S8/S53_dom_sf"/>
</dbReference>
<evidence type="ECO:0000259" key="9">
    <source>
        <dbReference type="PROSITE" id="PS51695"/>
    </source>
</evidence>
<dbReference type="SMART" id="SM00944">
    <property type="entry name" value="Pro-kuma_activ"/>
    <property type="match status" value="1"/>
</dbReference>
<dbReference type="InterPro" id="IPR013783">
    <property type="entry name" value="Ig-like_fold"/>
</dbReference>
<dbReference type="Pfam" id="PF16640">
    <property type="entry name" value="Big_3_5"/>
    <property type="match status" value="4"/>
</dbReference>
<dbReference type="Proteomes" id="UP000238701">
    <property type="component" value="Unassembled WGS sequence"/>
</dbReference>
<dbReference type="InterPro" id="IPR032109">
    <property type="entry name" value="Big_3_5"/>
</dbReference>
<dbReference type="Gene3D" id="3.30.1920.20">
    <property type="match status" value="1"/>
</dbReference>
<dbReference type="PANTHER" id="PTHR14218">
    <property type="entry name" value="PROTEASE S8 TRIPEPTIDYL PEPTIDASE I CLN2"/>
    <property type="match status" value="1"/>
</dbReference>
<dbReference type="Pfam" id="PF09286">
    <property type="entry name" value="Pro-kuma_activ"/>
    <property type="match status" value="1"/>
</dbReference>
<name>A0A2U3K8L0_9BACT</name>
<protein>
    <submittedName>
        <fullName evidence="10">Putative Sedolisin</fullName>
        <ecNumber evidence="10">3.4.21.100</ecNumber>
    </submittedName>
</protein>
<feature type="chain" id="PRO_5015763151" evidence="8">
    <location>
        <begin position="35"/>
        <end position="1280"/>
    </location>
</feature>
<dbReference type="PANTHER" id="PTHR14218:SF15">
    <property type="entry name" value="TRIPEPTIDYL-PEPTIDASE 1"/>
    <property type="match status" value="1"/>
</dbReference>
<organism evidence="10 11">
    <name type="scientific">Candidatus Sulfotelmatobacter kueseliae</name>
    <dbReference type="NCBI Taxonomy" id="2042962"/>
    <lineage>
        <taxon>Bacteria</taxon>
        <taxon>Pseudomonadati</taxon>
        <taxon>Acidobacteriota</taxon>
        <taxon>Terriglobia</taxon>
        <taxon>Terriglobales</taxon>
        <taxon>Candidatus Korobacteraceae</taxon>
        <taxon>Candidatus Sulfotelmatobacter</taxon>
    </lineage>
</organism>
<gene>
    <name evidence="10" type="ORF">SBA1_1470014</name>
</gene>
<dbReference type="AlphaFoldDB" id="A0A2U3K8L0"/>
<evidence type="ECO:0000256" key="7">
    <source>
        <dbReference type="ARBA" id="ARBA00023145"/>
    </source>
</evidence>
<reference evidence="11" key="1">
    <citation type="submission" date="2018-02" db="EMBL/GenBank/DDBJ databases">
        <authorList>
            <person name="Hausmann B."/>
        </authorList>
    </citation>
    <scope>NUCLEOTIDE SEQUENCE [LARGE SCALE GENOMIC DNA]</scope>
    <source>
        <strain evidence="11">Peat soil MAG SbA1</strain>
    </source>
</reference>
<comment type="cofactor">
    <cofactor evidence="1">
        <name>Ca(2+)</name>
        <dbReference type="ChEBI" id="CHEBI:29108"/>
    </cofactor>
</comment>
<evidence type="ECO:0000256" key="2">
    <source>
        <dbReference type="ARBA" id="ARBA00022670"/>
    </source>
</evidence>
<keyword evidence="3" id="KW-0479">Metal-binding</keyword>
<dbReference type="InterPro" id="IPR030400">
    <property type="entry name" value="Sedolisin_dom"/>
</dbReference>
<proteinExistence type="predicted"/>
<keyword evidence="7" id="KW-0865">Zymogen</keyword>
<dbReference type="EC" id="3.4.21.100" evidence="10"/>
<accession>A0A2U3K8L0</accession>
<keyword evidence="8" id="KW-0732">Signal</keyword>
<evidence type="ECO:0000313" key="10">
    <source>
        <dbReference type="EMBL" id="SPF35900.1"/>
    </source>
</evidence>
<dbReference type="SUPFAM" id="SSF52743">
    <property type="entry name" value="Subtilisin-like"/>
    <property type="match status" value="1"/>
</dbReference>
<dbReference type="GO" id="GO:0046872">
    <property type="term" value="F:metal ion binding"/>
    <property type="evidence" value="ECO:0007669"/>
    <property type="project" value="UniProtKB-KW"/>
</dbReference>
<dbReference type="PROSITE" id="PS51695">
    <property type="entry name" value="SEDOLISIN"/>
    <property type="match status" value="1"/>
</dbReference>
<dbReference type="GO" id="GO:0004252">
    <property type="term" value="F:serine-type endopeptidase activity"/>
    <property type="evidence" value="ECO:0007669"/>
    <property type="project" value="InterPro"/>
</dbReference>
<keyword evidence="4 10" id="KW-0378">Hydrolase</keyword>
<dbReference type="SUPFAM" id="SSF54897">
    <property type="entry name" value="Protease propeptides/inhibitors"/>
    <property type="match status" value="1"/>
</dbReference>
<evidence type="ECO:0000256" key="8">
    <source>
        <dbReference type="SAM" id="SignalP"/>
    </source>
</evidence>
<dbReference type="InterPro" id="IPR058094">
    <property type="entry name" value="Ig-like_OmpL47-like"/>
</dbReference>
<evidence type="ECO:0000313" key="11">
    <source>
        <dbReference type="Proteomes" id="UP000238701"/>
    </source>
</evidence>
<keyword evidence="6" id="KW-0106">Calcium</keyword>
<dbReference type="EMBL" id="OMOD01000054">
    <property type="protein sequence ID" value="SPF35900.1"/>
    <property type="molecule type" value="Genomic_DNA"/>
</dbReference>
<evidence type="ECO:0000256" key="4">
    <source>
        <dbReference type="ARBA" id="ARBA00022801"/>
    </source>
</evidence>
<feature type="domain" description="Peptidase S53" evidence="9">
    <location>
        <begin position="277"/>
        <end position="677"/>
    </location>
</feature>
<dbReference type="GO" id="GO:0008240">
    <property type="term" value="F:tripeptidyl-peptidase activity"/>
    <property type="evidence" value="ECO:0007669"/>
    <property type="project" value="TreeGrafter"/>
</dbReference>
<evidence type="ECO:0000256" key="5">
    <source>
        <dbReference type="ARBA" id="ARBA00022825"/>
    </source>
</evidence>
<dbReference type="GO" id="GO:0006508">
    <property type="term" value="P:proteolysis"/>
    <property type="evidence" value="ECO:0007669"/>
    <property type="project" value="UniProtKB-KW"/>
</dbReference>
<sequence>MRHCHSTSSANSAWTRQFLLIVVLCVFASWRALAQAPSSAQGNQSSVSSEGLVTLAGHTPTQVLDGSATLIDHYNPDQMLRFVLAVQVPHMAEEEQFIQELVAKGSPSFHKFLSAEEWNARFAPSAADEQKVVDWAESQGLTVTKRYSHRLIVNLEAPAGVIEKAFGVTINSYQLGNEVRFANDRDPALPSSLSGIVYNVQGLNNIQADHGSYPGSEKLRAPDYVPGPVVGAGSSDRKDGDATRLPARVAANGGTVSNLTRGFMDPTDLYSSQTYNYNGLQALSHCCNVHNDSTGSPAVSSIAIAGFGNFLGTDISGFHATYPYLAYNWTSYNIDGTPGCNTSAEKPPCATGETTEDIEWTIATSNSFGSANDTAHVYIYLGGNFANATFTTIYSQILDDNKTRVMTTSWSCTEIYDCSTSTMDARHLIFNSMVGEGWTLIAASGDRGAADDCQNNVPAPPAPQLDPDAHTSVAFPASDFDFVAAGGTQLQLYSNRTWDYEHGWQGGFAIGSCNSNGGGSGGGVSVYYGQPYWQSDLSSLGSMRLSPDLSLNADGIGQNLYINGGLNGDANGTSVVAPELAGFFAQENTYLNYIGNICGSDGTSACTPVGIPTPFMYEDALDGAPHNPFYDMTTGCNSNDATYYDHLNFFCAAKGYDQVTGWGSANMMQLAWGINWELIPAYGNPSLTFSGPATSTWYNTNQRVDWALSDAGSGGFPAPGVAGFTQGWDSIPADPQSEPHGGSGNSFYRGPEYAFGTNGCLSFVADSCSGGVSQGCHTVHVEGWDNEGRTTFGTYGPLCYDTIAPVTTDSVSGTKVGSYYKNSAVVTLTPSDPGSTSVPPTGSGVASTDYQVNGGLLTAYSAPFAVGKNGANTVTFYSTDNAGNVESTQTATFGITDSTTTSFKSSLNPSGFGKPVTFTADVTPVSGLATGNVTFKDGATVLGTAALSGGVATFSTSALAVGSHSITADFLGSTYFLASVSGAQTQVVKNDSTTVVTSSASPSKYGETVTLTTTIKHTATPIPTGTVTFKAGTTVLAAVAVGATGTAKYATSTFTVAAHSITAVYSGDSKYIDSTSAAFSQVVDKATTSTTVVSSLNPSVFGQSVTLTATVKAVAPGAGTPTGSVQFYNGKTLLGSHALASGSAAFATTKLTTGTDSVTAVYVASADYDTSTSAVRSQVVDKASTTTTIVSSLNPSITGDKVTFTATVTAKAPGAGTPTGTVTFKDGSTTLGRGTLNSSRKATFAISTLVKGTHSITAVYGGDSNFITSMSAVLSQKVNP</sequence>
<dbReference type="InterPro" id="IPR050819">
    <property type="entry name" value="Tripeptidyl-peptidase_I"/>
</dbReference>
<evidence type="ECO:0000256" key="1">
    <source>
        <dbReference type="ARBA" id="ARBA00001913"/>
    </source>
</evidence>
<dbReference type="NCBIfam" id="NF047446">
    <property type="entry name" value="barrel_OmpL47"/>
    <property type="match status" value="1"/>
</dbReference>
<evidence type="ECO:0000256" key="6">
    <source>
        <dbReference type="ARBA" id="ARBA00022837"/>
    </source>
</evidence>
<dbReference type="Gene3D" id="2.60.40.10">
    <property type="entry name" value="Immunoglobulins"/>
    <property type="match status" value="4"/>
</dbReference>
<feature type="signal peptide" evidence="8">
    <location>
        <begin position="1"/>
        <end position="34"/>
    </location>
</feature>
<dbReference type="OrthoDB" id="2442444at2"/>
<dbReference type="CDD" id="cd11377">
    <property type="entry name" value="Pro-peptidase_S53"/>
    <property type="match status" value="1"/>
</dbReference>
<evidence type="ECO:0000256" key="3">
    <source>
        <dbReference type="ARBA" id="ARBA00022723"/>
    </source>
</evidence>
<dbReference type="InterPro" id="IPR015366">
    <property type="entry name" value="S53_propep"/>
</dbReference>
<dbReference type="Gene3D" id="3.40.50.200">
    <property type="entry name" value="Peptidase S8/S53 domain"/>
    <property type="match status" value="1"/>
</dbReference>